<dbReference type="PROSITE" id="PS01348">
    <property type="entry name" value="MRAY_2"/>
    <property type="match status" value="1"/>
</dbReference>
<feature type="binding site" evidence="7">
    <location>
        <position position="86"/>
    </location>
    <ligand>
        <name>Mg(2+)</name>
        <dbReference type="ChEBI" id="CHEBI:18420"/>
    </ligand>
</feature>
<evidence type="ECO:0000256" key="2">
    <source>
        <dbReference type="ARBA" id="ARBA00022475"/>
    </source>
</evidence>
<keyword evidence="6 8" id="KW-0472">Membrane</keyword>
<keyword evidence="2" id="KW-1003">Cell membrane</keyword>
<feature type="transmembrane region" description="Helical" evidence="8">
    <location>
        <begin position="60"/>
        <end position="81"/>
    </location>
</feature>
<feature type="transmembrane region" description="Helical" evidence="8">
    <location>
        <begin position="224"/>
        <end position="249"/>
    </location>
</feature>
<feature type="transmembrane region" description="Helical" evidence="8">
    <location>
        <begin position="183"/>
        <end position="204"/>
    </location>
</feature>
<keyword evidence="7" id="KW-0479">Metal-binding</keyword>
<feature type="transmembrane region" description="Helical" evidence="8">
    <location>
        <begin position="35"/>
        <end position="54"/>
    </location>
</feature>
<feature type="transmembrane region" description="Helical" evidence="8">
    <location>
        <begin position="6"/>
        <end position="23"/>
    </location>
</feature>
<comment type="cofactor">
    <cofactor evidence="7">
        <name>Mg(2+)</name>
        <dbReference type="ChEBI" id="CHEBI:18420"/>
    </cofactor>
</comment>
<feature type="transmembrane region" description="Helical" evidence="8">
    <location>
        <begin position="255"/>
        <end position="276"/>
    </location>
</feature>
<dbReference type="GO" id="GO:0046872">
    <property type="term" value="F:metal ion binding"/>
    <property type="evidence" value="ECO:0007669"/>
    <property type="project" value="UniProtKB-KW"/>
</dbReference>
<gene>
    <name evidence="9" type="ORF">EZ428_10950</name>
</gene>
<dbReference type="CDD" id="cd06853">
    <property type="entry name" value="GT_WecA_like"/>
    <property type="match status" value="1"/>
</dbReference>
<proteinExistence type="predicted"/>
<comment type="subcellular location">
    <subcellularLocation>
        <location evidence="1">Cell membrane</location>
        <topology evidence="1">Multi-pass membrane protein</topology>
    </subcellularLocation>
</comment>
<dbReference type="PANTHER" id="PTHR22926">
    <property type="entry name" value="PHOSPHO-N-ACETYLMURAMOYL-PENTAPEPTIDE-TRANSFERASE"/>
    <property type="match status" value="1"/>
</dbReference>
<dbReference type="PANTHER" id="PTHR22926:SF3">
    <property type="entry name" value="UNDECAPRENYL-PHOSPHATE ALPHA-N-ACETYLGLUCOSAMINYL 1-PHOSPHATE TRANSFERASE"/>
    <property type="match status" value="1"/>
</dbReference>
<evidence type="ECO:0000256" key="6">
    <source>
        <dbReference type="ARBA" id="ARBA00023136"/>
    </source>
</evidence>
<feature type="transmembrane region" description="Helical" evidence="8">
    <location>
        <begin position="118"/>
        <end position="135"/>
    </location>
</feature>
<evidence type="ECO:0000256" key="3">
    <source>
        <dbReference type="ARBA" id="ARBA00022679"/>
    </source>
</evidence>
<evidence type="ECO:0000256" key="8">
    <source>
        <dbReference type="SAM" id="Phobius"/>
    </source>
</evidence>
<name>A0A4R0MYN9_9SPHI</name>
<accession>A0A4R0MYN9</accession>
<dbReference type="GO" id="GO:0044038">
    <property type="term" value="P:cell wall macromolecule biosynthetic process"/>
    <property type="evidence" value="ECO:0007669"/>
    <property type="project" value="TreeGrafter"/>
</dbReference>
<evidence type="ECO:0000256" key="7">
    <source>
        <dbReference type="PIRSR" id="PIRSR600715-1"/>
    </source>
</evidence>
<evidence type="ECO:0000313" key="9">
    <source>
        <dbReference type="EMBL" id="TCC92459.1"/>
    </source>
</evidence>
<feature type="binding site" evidence="7">
    <location>
        <position position="146"/>
    </location>
    <ligand>
        <name>Mg(2+)</name>
        <dbReference type="ChEBI" id="CHEBI:18420"/>
    </ligand>
</feature>
<sequence>MVNYKQANFLLTSCIILFALGLKDDLYGVRPSTKFLLQIVVSIILVVAGDFRLTSFYGVFFLWDVNIIGASLFSIAVIIFVNNAFNLIDGVDGLAGTLGVLATLSFGVFFAIAGAYSYAFIAFAMFGSVLGFLMFNYSPAKIFMGDTGALIIGLVAGVLAIKFIELNKIGSKPNPYFNSAPSIAVAVLMVPIFDSLRIFFIRILHRKPPFKGDRNHVHHRLQRLGFSANKIVLTLTLFGICMIFLAVALQDIGNFSLISLLITICVLFNMVITYLIGKKDNSSYRLIDVVFKDTFRSGN</sequence>
<protein>
    <submittedName>
        <fullName evidence="9">Undecaprenyl/decaprenyl-phosphate alpha-N-acetylglucosaminyl 1-phosphate transferase</fullName>
    </submittedName>
</protein>
<dbReference type="InterPro" id="IPR018480">
    <property type="entry name" value="PNAcMuramoyl-5peptid_Trfase_CS"/>
</dbReference>
<dbReference type="Pfam" id="PF00953">
    <property type="entry name" value="Glycos_transf_4"/>
    <property type="match status" value="1"/>
</dbReference>
<dbReference type="GO" id="GO:0071555">
    <property type="term" value="P:cell wall organization"/>
    <property type="evidence" value="ECO:0007669"/>
    <property type="project" value="TreeGrafter"/>
</dbReference>
<dbReference type="GO" id="GO:0016780">
    <property type="term" value="F:phosphotransferase activity, for other substituted phosphate groups"/>
    <property type="evidence" value="ECO:0007669"/>
    <property type="project" value="InterPro"/>
</dbReference>
<evidence type="ECO:0000256" key="5">
    <source>
        <dbReference type="ARBA" id="ARBA00022989"/>
    </source>
</evidence>
<dbReference type="AlphaFoldDB" id="A0A4R0MYN9"/>
<keyword evidence="5 8" id="KW-1133">Transmembrane helix</keyword>
<dbReference type="EMBL" id="SJSK01000002">
    <property type="protein sequence ID" value="TCC92459.1"/>
    <property type="molecule type" value="Genomic_DNA"/>
</dbReference>
<dbReference type="Proteomes" id="UP000292884">
    <property type="component" value="Unassembled WGS sequence"/>
</dbReference>
<dbReference type="OrthoDB" id="9783652at2"/>
<keyword evidence="3 9" id="KW-0808">Transferase</keyword>
<evidence type="ECO:0000256" key="4">
    <source>
        <dbReference type="ARBA" id="ARBA00022692"/>
    </source>
</evidence>
<organism evidence="9 10">
    <name type="scientific">Pedobacter frigiditerrae</name>
    <dbReference type="NCBI Taxonomy" id="2530452"/>
    <lineage>
        <taxon>Bacteria</taxon>
        <taxon>Pseudomonadati</taxon>
        <taxon>Bacteroidota</taxon>
        <taxon>Sphingobacteriia</taxon>
        <taxon>Sphingobacteriales</taxon>
        <taxon>Sphingobacteriaceae</taxon>
        <taxon>Pedobacter</taxon>
    </lineage>
</organism>
<comment type="caution">
    <text evidence="9">The sequence shown here is derived from an EMBL/GenBank/DDBJ whole genome shotgun (WGS) entry which is preliminary data.</text>
</comment>
<dbReference type="GO" id="GO:0009103">
    <property type="term" value="P:lipopolysaccharide biosynthetic process"/>
    <property type="evidence" value="ECO:0007669"/>
    <property type="project" value="TreeGrafter"/>
</dbReference>
<evidence type="ECO:0000256" key="1">
    <source>
        <dbReference type="ARBA" id="ARBA00004651"/>
    </source>
</evidence>
<feature type="transmembrane region" description="Helical" evidence="8">
    <location>
        <begin position="142"/>
        <end position="163"/>
    </location>
</feature>
<reference evidence="9 10" key="1">
    <citation type="submission" date="2019-02" db="EMBL/GenBank/DDBJ databases">
        <title>Pedobacter sp. RP-1-13 sp. nov., isolated from Arctic soil.</title>
        <authorList>
            <person name="Dahal R.H."/>
        </authorList>
    </citation>
    <scope>NUCLEOTIDE SEQUENCE [LARGE SCALE GENOMIC DNA]</scope>
    <source>
        <strain evidence="9 10">RP-1-13</strain>
    </source>
</reference>
<dbReference type="InterPro" id="IPR000715">
    <property type="entry name" value="Glycosyl_transferase_4"/>
</dbReference>
<keyword evidence="10" id="KW-1185">Reference proteome</keyword>
<keyword evidence="7" id="KW-0460">Magnesium</keyword>
<keyword evidence="4 8" id="KW-0812">Transmembrane</keyword>
<evidence type="ECO:0000313" key="10">
    <source>
        <dbReference type="Proteomes" id="UP000292884"/>
    </source>
</evidence>
<dbReference type="GO" id="GO:0005886">
    <property type="term" value="C:plasma membrane"/>
    <property type="evidence" value="ECO:0007669"/>
    <property type="project" value="UniProtKB-SubCell"/>
</dbReference>